<evidence type="ECO:0000313" key="4">
    <source>
        <dbReference type="Proteomes" id="UP000466442"/>
    </source>
</evidence>
<feature type="compositionally biased region" description="Low complexity" evidence="1">
    <location>
        <begin position="438"/>
        <end position="450"/>
    </location>
</feature>
<name>A0A6A4JX53_APOLU</name>
<accession>A0A6A4JX53</accession>
<dbReference type="AlphaFoldDB" id="A0A6A4JX53"/>
<reference evidence="3" key="1">
    <citation type="journal article" date="2021" name="Mol. Ecol. Resour.">
        <title>Apolygus lucorum genome provides insights into omnivorousness and mesophyll feeding.</title>
        <authorList>
            <person name="Liu Y."/>
            <person name="Liu H."/>
            <person name="Wang H."/>
            <person name="Huang T."/>
            <person name="Liu B."/>
            <person name="Yang B."/>
            <person name="Yin L."/>
            <person name="Li B."/>
            <person name="Zhang Y."/>
            <person name="Zhang S."/>
            <person name="Jiang F."/>
            <person name="Zhang X."/>
            <person name="Ren Y."/>
            <person name="Wang B."/>
            <person name="Wang S."/>
            <person name="Lu Y."/>
            <person name="Wu K."/>
            <person name="Fan W."/>
            <person name="Wang G."/>
        </authorList>
    </citation>
    <scope>NUCLEOTIDE SEQUENCE</scope>
    <source>
        <strain evidence="3">12Hb</strain>
    </source>
</reference>
<feature type="region of interest" description="Disordered" evidence="1">
    <location>
        <begin position="349"/>
        <end position="368"/>
    </location>
</feature>
<proteinExistence type="predicted"/>
<feature type="compositionally biased region" description="Polar residues" evidence="1">
    <location>
        <begin position="349"/>
        <end position="365"/>
    </location>
</feature>
<evidence type="ECO:0000313" key="3">
    <source>
        <dbReference type="EMBL" id="KAF6204940.1"/>
    </source>
</evidence>
<evidence type="ECO:0000256" key="2">
    <source>
        <dbReference type="SAM" id="SignalP"/>
    </source>
</evidence>
<feature type="chain" id="PRO_5043803462" evidence="2">
    <location>
        <begin position="19"/>
        <end position="525"/>
    </location>
</feature>
<sequence length="525" mass="57414">MHFVIFFLIPALYGGIEAGTSTKINYLPNGQVGGYELIINNTVPALISRTAGRPSTFKQANKIVKTDGTYTRIHERVEGDNSFVNVQSLIRKSVEKPKFPLSAILTVPSVQYNGNGVAENSKLTFAKIGPYAALIVPVENPGEFWDGGKENSVSSEIRNSVKAFVEVSDPPVSKQKDGLSYPPKFSAAGVPSVESRASDQRIVGGFSRRNKVGPYEPAAYEYSNRKEGNKMEYHESAEKIQESGKLVENTGVRTVQTSDGLFITLPNKSLTLYAPTPKQKIFKGISEEESNVSYPYPPAVRPSKIQDAAVETVQRATPALKSRYYSFSLSEQPPNVSWSVKENEGLQVQDSLPNNESGRSETSPLPYSFGKSIFDSKGGGVTITKEEPTIGNPYPPPFKEAAADTSLPIITEQTYKANGQIFGNLPKHIQSGRIFQKTTSNSDSSSSDIDTPGESYRPNPFPTNTKLEAELQSHHQPSYSLNRYASKYSSPEEFALRERTNQKHPSPVGPVTGSLLETLDGIVTV</sequence>
<keyword evidence="2" id="KW-0732">Signal</keyword>
<dbReference type="OrthoDB" id="6648200at2759"/>
<feature type="region of interest" description="Disordered" evidence="1">
    <location>
        <begin position="435"/>
        <end position="464"/>
    </location>
</feature>
<protein>
    <submittedName>
        <fullName evidence="3">Uncharacterized protein</fullName>
    </submittedName>
</protein>
<keyword evidence="4" id="KW-1185">Reference proteome</keyword>
<dbReference type="EMBL" id="WIXP02000009">
    <property type="protein sequence ID" value="KAF6204940.1"/>
    <property type="molecule type" value="Genomic_DNA"/>
</dbReference>
<gene>
    <name evidence="3" type="ORF">GE061_019106</name>
</gene>
<evidence type="ECO:0000256" key="1">
    <source>
        <dbReference type="SAM" id="MobiDB-lite"/>
    </source>
</evidence>
<comment type="caution">
    <text evidence="3">The sequence shown here is derived from an EMBL/GenBank/DDBJ whole genome shotgun (WGS) entry which is preliminary data.</text>
</comment>
<organism evidence="3 4">
    <name type="scientific">Apolygus lucorum</name>
    <name type="common">Small green plant bug</name>
    <name type="synonym">Lygocoris lucorum</name>
    <dbReference type="NCBI Taxonomy" id="248454"/>
    <lineage>
        <taxon>Eukaryota</taxon>
        <taxon>Metazoa</taxon>
        <taxon>Ecdysozoa</taxon>
        <taxon>Arthropoda</taxon>
        <taxon>Hexapoda</taxon>
        <taxon>Insecta</taxon>
        <taxon>Pterygota</taxon>
        <taxon>Neoptera</taxon>
        <taxon>Paraneoptera</taxon>
        <taxon>Hemiptera</taxon>
        <taxon>Heteroptera</taxon>
        <taxon>Panheteroptera</taxon>
        <taxon>Cimicomorpha</taxon>
        <taxon>Miridae</taxon>
        <taxon>Mirini</taxon>
        <taxon>Apolygus</taxon>
    </lineage>
</organism>
<dbReference type="Proteomes" id="UP000466442">
    <property type="component" value="Linkage Group LG9"/>
</dbReference>
<feature type="signal peptide" evidence="2">
    <location>
        <begin position="1"/>
        <end position="18"/>
    </location>
</feature>